<reference evidence="3 4" key="1">
    <citation type="submission" date="2019-02" db="EMBL/GenBank/DDBJ databases">
        <title>Deep-cultivation of Planctomycetes and their phenomic and genomic characterization uncovers novel biology.</title>
        <authorList>
            <person name="Wiegand S."/>
            <person name="Jogler M."/>
            <person name="Boedeker C."/>
            <person name="Pinto D."/>
            <person name="Vollmers J."/>
            <person name="Rivas-Marin E."/>
            <person name="Kohn T."/>
            <person name="Peeters S.H."/>
            <person name="Heuer A."/>
            <person name="Rast P."/>
            <person name="Oberbeckmann S."/>
            <person name="Bunk B."/>
            <person name="Jeske O."/>
            <person name="Meyerdierks A."/>
            <person name="Storesund J.E."/>
            <person name="Kallscheuer N."/>
            <person name="Luecker S."/>
            <person name="Lage O.M."/>
            <person name="Pohl T."/>
            <person name="Merkel B.J."/>
            <person name="Hornburger P."/>
            <person name="Mueller R.-W."/>
            <person name="Bruemmer F."/>
            <person name="Labrenz M."/>
            <person name="Spormann A.M."/>
            <person name="Op den Camp H."/>
            <person name="Overmann J."/>
            <person name="Amann R."/>
            <person name="Jetten M.S.M."/>
            <person name="Mascher T."/>
            <person name="Medema M.H."/>
            <person name="Devos D.P."/>
            <person name="Kaster A.-K."/>
            <person name="Ovreas L."/>
            <person name="Rohde M."/>
            <person name="Galperin M.Y."/>
            <person name="Jogler C."/>
        </authorList>
    </citation>
    <scope>NUCLEOTIDE SEQUENCE [LARGE SCALE GENOMIC DNA]</scope>
    <source>
        <strain evidence="3 4">Poly30</strain>
    </source>
</reference>
<dbReference type="PIRSF" id="PIRSF029792">
    <property type="entry name" value="Pro_racemase"/>
    <property type="match status" value="1"/>
</dbReference>
<dbReference type="PANTHER" id="PTHR33442:SF1">
    <property type="entry name" value="TRANS-3-HYDROXY-L-PROLINE DEHYDRATASE"/>
    <property type="match status" value="1"/>
</dbReference>
<dbReference type="PANTHER" id="PTHR33442">
    <property type="entry name" value="TRANS-3-HYDROXY-L-PROLINE DEHYDRATASE"/>
    <property type="match status" value="1"/>
</dbReference>
<proteinExistence type="inferred from homology"/>
<keyword evidence="4" id="KW-1185">Reference proteome</keyword>
<dbReference type="AlphaFoldDB" id="A0A518EMV2"/>
<evidence type="ECO:0000313" key="4">
    <source>
        <dbReference type="Proteomes" id="UP000320390"/>
    </source>
</evidence>
<comment type="similarity">
    <text evidence="1">Belongs to the proline racemase family.</text>
</comment>
<keyword evidence="3" id="KW-0413">Isomerase</keyword>
<accession>A0A518EMV2</accession>
<dbReference type="InterPro" id="IPR008794">
    <property type="entry name" value="Pro_racemase_fam"/>
</dbReference>
<dbReference type="Proteomes" id="UP000320390">
    <property type="component" value="Chromosome"/>
</dbReference>
<dbReference type="Gene3D" id="3.10.310.10">
    <property type="entry name" value="Diaminopimelate Epimerase, Chain A, domain 1"/>
    <property type="match status" value="2"/>
</dbReference>
<evidence type="ECO:0000313" key="3">
    <source>
        <dbReference type="EMBL" id="QDV05410.1"/>
    </source>
</evidence>
<dbReference type="GO" id="GO:0047580">
    <property type="term" value="F:4-hydroxyproline epimerase activity"/>
    <property type="evidence" value="ECO:0007669"/>
    <property type="project" value="UniProtKB-EC"/>
</dbReference>
<dbReference type="SUPFAM" id="SSF54506">
    <property type="entry name" value="Diaminopimelate epimerase-like"/>
    <property type="match status" value="1"/>
</dbReference>
<dbReference type="SFLD" id="SFLDS00028">
    <property type="entry name" value="Proline_Racemase"/>
    <property type="match status" value="1"/>
</dbReference>
<dbReference type="Pfam" id="PF05544">
    <property type="entry name" value="Pro_racemase"/>
    <property type="match status" value="1"/>
</dbReference>
<gene>
    <name evidence="3" type="ORF">Poly30_09070</name>
</gene>
<evidence type="ECO:0000256" key="2">
    <source>
        <dbReference type="SAM" id="MobiDB-lite"/>
    </source>
</evidence>
<evidence type="ECO:0000256" key="1">
    <source>
        <dbReference type="ARBA" id="ARBA00007529"/>
    </source>
</evidence>
<protein>
    <submittedName>
        <fullName evidence="3">4-hydroxyproline epimerase</fullName>
        <ecNumber evidence="3">5.1.1.8</ecNumber>
    </submittedName>
</protein>
<dbReference type="EMBL" id="CP036434">
    <property type="protein sequence ID" value="QDV05410.1"/>
    <property type="molecule type" value="Genomic_DNA"/>
</dbReference>
<feature type="region of interest" description="Disordered" evidence="2">
    <location>
        <begin position="1"/>
        <end position="21"/>
    </location>
</feature>
<name>A0A518EMV2_9BACT</name>
<dbReference type="EC" id="5.1.1.8" evidence="3"/>
<sequence length="329" mass="34448">MASVKTHKPMPPETMEVIDSHTGGEPTRVIVAGGPDLGSGPLAERVKRFRSDFDRVRTRAMNEPRGSEAWVGALLCEPHDESCDYGVIFFNNVGYLGMCGHGTIGLIETLRHQGKIGPGAHRIDSAVGPVTAVLHGDRSVSVFNVRSYRHAAGVRVSVPGVGDVTGDVAWGGNWFFLVTSAPPCALEIGNEPQLKAAAVAIRDALVAQGITGKDGGLIDHIEYFGPAGDPANHSRNYVLCPGGAYDRSPCGTGTSAKLACLAADGKLAPGEVWLQESLIGSVFQASFETAPEVDGIAGILPEIRGSASISAVSTLVFDPRDPFPDGIPT</sequence>
<organism evidence="3 4">
    <name type="scientific">Saltatorellus ferox</name>
    <dbReference type="NCBI Taxonomy" id="2528018"/>
    <lineage>
        <taxon>Bacteria</taxon>
        <taxon>Pseudomonadati</taxon>
        <taxon>Planctomycetota</taxon>
        <taxon>Planctomycetia</taxon>
        <taxon>Planctomycetia incertae sedis</taxon>
        <taxon>Saltatorellus</taxon>
    </lineage>
</organism>